<evidence type="ECO:0000313" key="9">
    <source>
        <dbReference type="Proteomes" id="UP000826656"/>
    </source>
</evidence>
<evidence type="ECO:0000256" key="5">
    <source>
        <dbReference type="ARBA" id="ARBA00022801"/>
    </source>
</evidence>
<name>A0ABQ7U997_SOLTU</name>
<evidence type="ECO:0000256" key="4">
    <source>
        <dbReference type="ARBA" id="ARBA00022759"/>
    </source>
</evidence>
<evidence type="ECO:0000313" key="8">
    <source>
        <dbReference type="EMBL" id="KAH0743398.1"/>
    </source>
</evidence>
<dbReference type="Gene3D" id="3.30.420.10">
    <property type="entry name" value="Ribonuclease H-like superfamily/Ribonuclease H"/>
    <property type="match status" value="1"/>
</dbReference>
<evidence type="ECO:0000256" key="1">
    <source>
        <dbReference type="ARBA" id="ARBA00022679"/>
    </source>
</evidence>
<comment type="caution">
    <text evidence="8">The sequence shown here is derived from an EMBL/GenBank/DDBJ whole genome shotgun (WGS) entry which is preliminary data.</text>
</comment>
<dbReference type="Proteomes" id="UP000826656">
    <property type="component" value="Unassembled WGS sequence"/>
</dbReference>
<dbReference type="PANTHER" id="PTHR37984">
    <property type="entry name" value="PROTEIN CBG26694"/>
    <property type="match status" value="1"/>
</dbReference>
<keyword evidence="3" id="KW-0540">Nuclease</keyword>
<evidence type="ECO:0000256" key="6">
    <source>
        <dbReference type="ARBA" id="ARBA00022918"/>
    </source>
</evidence>
<gene>
    <name evidence="8" type="ORF">KY290_031391</name>
</gene>
<dbReference type="EMBL" id="JAIVGD010000023">
    <property type="protein sequence ID" value="KAH0743398.1"/>
    <property type="molecule type" value="Genomic_DNA"/>
</dbReference>
<dbReference type="InterPro" id="IPR041373">
    <property type="entry name" value="RT_RNaseH"/>
</dbReference>
<reference evidence="8 9" key="1">
    <citation type="journal article" date="2021" name="bioRxiv">
        <title>Chromosome-scale and haplotype-resolved genome assembly of a tetraploid potato cultivar.</title>
        <authorList>
            <person name="Sun H."/>
            <person name="Jiao W.-B."/>
            <person name="Krause K."/>
            <person name="Campoy J.A."/>
            <person name="Goel M."/>
            <person name="Folz-Donahue K."/>
            <person name="Kukat C."/>
            <person name="Huettel B."/>
            <person name="Schneeberger K."/>
        </authorList>
    </citation>
    <scope>NUCLEOTIDE SEQUENCE [LARGE SCALE GENOMIC DNA]</scope>
    <source>
        <strain evidence="8">SolTubOtavaFocal</strain>
        <tissue evidence="8">Leaves</tissue>
    </source>
</reference>
<dbReference type="InterPro" id="IPR050951">
    <property type="entry name" value="Retrovirus_Pol_polyprotein"/>
</dbReference>
<keyword evidence="6" id="KW-0695">RNA-directed DNA polymerase</keyword>
<evidence type="ECO:0000259" key="7">
    <source>
        <dbReference type="PROSITE" id="PS50994"/>
    </source>
</evidence>
<dbReference type="Gene3D" id="1.10.340.70">
    <property type="match status" value="1"/>
</dbReference>
<dbReference type="Pfam" id="PF17921">
    <property type="entry name" value="Integrase_H2C2"/>
    <property type="match status" value="1"/>
</dbReference>
<keyword evidence="5" id="KW-0378">Hydrolase</keyword>
<evidence type="ECO:0000256" key="3">
    <source>
        <dbReference type="ARBA" id="ARBA00022722"/>
    </source>
</evidence>
<dbReference type="Gene3D" id="3.10.10.10">
    <property type="entry name" value="HIV Type 1 Reverse Transcriptase, subunit A, domain 1"/>
    <property type="match status" value="1"/>
</dbReference>
<evidence type="ECO:0000256" key="2">
    <source>
        <dbReference type="ARBA" id="ARBA00022695"/>
    </source>
</evidence>
<dbReference type="InterPro" id="IPR001584">
    <property type="entry name" value="Integrase_cat-core"/>
</dbReference>
<dbReference type="Pfam" id="PF17917">
    <property type="entry name" value="RT_RNaseH"/>
    <property type="match status" value="1"/>
</dbReference>
<keyword evidence="4" id="KW-0255">Endonuclease</keyword>
<dbReference type="InterPro" id="IPR036397">
    <property type="entry name" value="RNaseH_sf"/>
</dbReference>
<dbReference type="SUPFAM" id="SSF56672">
    <property type="entry name" value="DNA/RNA polymerases"/>
    <property type="match status" value="1"/>
</dbReference>
<organism evidence="8 9">
    <name type="scientific">Solanum tuberosum</name>
    <name type="common">Potato</name>
    <dbReference type="NCBI Taxonomy" id="4113"/>
    <lineage>
        <taxon>Eukaryota</taxon>
        <taxon>Viridiplantae</taxon>
        <taxon>Streptophyta</taxon>
        <taxon>Embryophyta</taxon>
        <taxon>Tracheophyta</taxon>
        <taxon>Spermatophyta</taxon>
        <taxon>Magnoliopsida</taxon>
        <taxon>eudicotyledons</taxon>
        <taxon>Gunneridae</taxon>
        <taxon>Pentapetalae</taxon>
        <taxon>asterids</taxon>
        <taxon>lamiids</taxon>
        <taxon>Solanales</taxon>
        <taxon>Solanaceae</taxon>
        <taxon>Solanoideae</taxon>
        <taxon>Solaneae</taxon>
        <taxon>Solanum</taxon>
    </lineage>
</organism>
<dbReference type="InterPro" id="IPR012337">
    <property type="entry name" value="RNaseH-like_sf"/>
</dbReference>
<keyword evidence="1" id="KW-0808">Transferase</keyword>
<dbReference type="InterPro" id="IPR043502">
    <property type="entry name" value="DNA/RNA_pol_sf"/>
</dbReference>
<dbReference type="PROSITE" id="PS50994">
    <property type="entry name" value="INTEGRASE"/>
    <property type="match status" value="1"/>
</dbReference>
<dbReference type="SUPFAM" id="SSF53098">
    <property type="entry name" value="Ribonuclease H-like"/>
    <property type="match status" value="1"/>
</dbReference>
<feature type="domain" description="Integrase catalytic" evidence="7">
    <location>
        <begin position="394"/>
        <end position="557"/>
    </location>
</feature>
<sequence length="727" mass="83964">MVIMVEDVHKMGEEVISEAMEVEEMVTQAREGVYKPNQAKIISSIRASKLVGQGCLSYLAHIRDIEVESPFIEFIPVVSEFREVFSNDLPGMPLDRDIDFYIYLEPDTRPISIPLNRMAPTELRKLKAQIQELLDKGFICPSASLWGAPEIPFEWTEKCEEIFQKLKTLLTTAPILALSVEAYASRQLKVHERNYPTHDLELAVVMFALKIWRHYLYGVKCRVFTNHRSLQHVFTQKDLNLRQRRWMELLKDYDVTIQYHPGKANVVADFFSQKTVSMGSLACLSVTKRPLAKEIHTLDSKFMQLGISERGGVLVSIEVRATFIEEIKAKQFEDENLNELKKKTTIGGTKMYRDLKRFYWWPGMKKDIAEFVAKCQNCQQVKYEHQRPIGLLQRMSIPKWKWERIAMDFVVGLPKTLGKFDSIWVVVDRLTKSAHFIPVRIDYNAEQLAKVYVKEIVRLHGVPLSIISYRGIQFTSKFWRKLHNELGTQLTFSTTFHPQTNRQSDRTIQVLEDMLKACVIDFGGHWDKFIPLCEFSYNNSYHSSIDMTPFEGLYGRGYRSPIGWFEAGDVKPLGVDLVKDAQDKVRSIQDKLLAAQSRQKKYADHKVSPMKGVMRFGKNGVHPVVHVSMLKRYHGDRDYIIKWDSIVLDKDLQYEEESIAILDRDVSKLRTKDIKSVYVQLKHRPIGMLLGKPRGTCETSIPNCLPIQVLLHSFLSLFFLGLSLGDE</sequence>
<dbReference type="CDD" id="cd09274">
    <property type="entry name" value="RNase_HI_RT_Ty3"/>
    <property type="match status" value="1"/>
</dbReference>
<proteinExistence type="predicted"/>
<accession>A0ABQ7U997</accession>
<keyword evidence="2" id="KW-0548">Nucleotidyltransferase</keyword>
<protein>
    <recommendedName>
        <fullName evidence="7">Integrase catalytic domain-containing protein</fullName>
    </recommendedName>
</protein>
<keyword evidence="9" id="KW-1185">Reference proteome</keyword>
<dbReference type="PANTHER" id="PTHR37984:SF5">
    <property type="entry name" value="PROTEIN NYNRIN-LIKE"/>
    <property type="match status" value="1"/>
</dbReference>
<dbReference type="InterPro" id="IPR041588">
    <property type="entry name" value="Integrase_H2C2"/>
</dbReference>